<comment type="caution">
    <text evidence="4">The sequence shown here is derived from an EMBL/GenBank/DDBJ whole genome shotgun (WGS) entry which is preliminary data.</text>
</comment>
<dbReference type="Pfam" id="PF00440">
    <property type="entry name" value="TetR_N"/>
    <property type="match status" value="1"/>
</dbReference>
<dbReference type="InterPro" id="IPR009057">
    <property type="entry name" value="Homeodomain-like_sf"/>
</dbReference>
<evidence type="ECO:0000256" key="1">
    <source>
        <dbReference type="ARBA" id="ARBA00023125"/>
    </source>
</evidence>
<dbReference type="PANTHER" id="PTHR30328:SF54">
    <property type="entry name" value="HTH-TYPE TRANSCRIPTIONAL REPRESSOR SCO4008"/>
    <property type="match status" value="1"/>
</dbReference>
<keyword evidence="1 2" id="KW-0238">DNA-binding</keyword>
<dbReference type="PROSITE" id="PS50977">
    <property type="entry name" value="HTH_TETR_2"/>
    <property type="match status" value="1"/>
</dbReference>
<dbReference type="SUPFAM" id="SSF46689">
    <property type="entry name" value="Homeodomain-like"/>
    <property type="match status" value="1"/>
</dbReference>
<reference evidence="4 5" key="1">
    <citation type="journal article" date="2013" name="Genome Announc.">
        <title>Genome Sequence of the Sulfate-Reducing Bacterium Desulfotomaculum hydrothermale Lam5(T).</title>
        <authorList>
            <person name="Amin O."/>
            <person name="Fardeau M.L."/>
            <person name="Valette O."/>
            <person name="Hirschler-Rea A."/>
            <person name="Barbe V."/>
            <person name="Medigue C."/>
            <person name="Vacherie B."/>
            <person name="Ollivier B."/>
            <person name="Bertin P.N."/>
            <person name="Dolla A."/>
        </authorList>
    </citation>
    <scope>NUCLEOTIDE SEQUENCE [LARGE SCALE GENOMIC DNA]</scope>
    <source>
        <strain evidence="5">Lam5 / DSM 18033</strain>
    </source>
</reference>
<dbReference type="eggNOG" id="COG1309">
    <property type="taxonomic scope" value="Bacteria"/>
</dbReference>
<sequence length="208" mass="23884">MAKGAEDSKNRILLAAAEIFSRKGLDGARVDEIAAAAKINKRMIYHYFTSKENLYVEVLRYNYRKISALAQGTYLPGDHPADNVTRALRRYFYFLAGDEEFVRLVNWEALHQGRYGRLVGPQLLDLLQSDLAQILQDGIDRGVFRPDLDIRQTLLSIHGLCLIYFSRREVVQPIWPGDMMSEEMLAARCRHIIDFTLNGILKHKEEAK</sequence>
<dbReference type="EMBL" id="CAOS01000003">
    <property type="protein sequence ID" value="CCO07577.1"/>
    <property type="molecule type" value="Genomic_DNA"/>
</dbReference>
<dbReference type="Pfam" id="PF17938">
    <property type="entry name" value="TetR_C_29"/>
    <property type="match status" value="1"/>
</dbReference>
<name>K8DXV8_9FIRM</name>
<dbReference type="Gene3D" id="1.10.357.10">
    <property type="entry name" value="Tetracycline Repressor, domain 2"/>
    <property type="match status" value="1"/>
</dbReference>
<dbReference type="InterPro" id="IPR001647">
    <property type="entry name" value="HTH_TetR"/>
</dbReference>
<feature type="DNA-binding region" description="H-T-H motif" evidence="2">
    <location>
        <begin position="29"/>
        <end position="48"/>
    </location>
</feature>
<organism evidence="4 5">
    <name type="scientific">Desulforamulus hydrothermalis Lam5 = DSM 18033</name>
    <dbReference type="NCBI Taxonomy" id="1121428"/>
    <lineage>
        <taxon>Bacteria</taxon>
        <taxon>Bacillati</taxon>
        <taxon>Bacillota</taxon>
        <taxon>Clostridia</taxon>
        <taxon>Eubacteriales</taxon>
        <taxon>Peptococcaceae</taxon>
        <taxon>Desulforamulus</taxon>
    </lineage>
</organism>
<dbReference type="SUPFAM" id="SSF48498">
    <property type="entry name" value="Tetracyclin repressor-like, C-terminal domain"/>
    <property type="match status" value="1"/>
</dbReference>
<evidence type="ECO:0000259" key="3">
    <source>
        <dbReference type="PROSITE" id="PS50977"/>
    </source>
</evidence>
<evidence type="ECO:0000313" key="5">
    <source>
        <dbReference type="Proteomes" id="UP000009315"/>
    </source>
</evidence>
<evidence type="ECO:0000256" key="2">
    <source>
        <dbReference type="PROSITE-ProRule" id="PRU00335"/>
    </source>
</evidence>
<dbReference type="GO" id="GO:0006355">
    <property type="term" value="P:regulation of DNA-templated transcription"/>
    <property type="evidence" value="ECO:0007669"/>
    <property type="project" value="UniProtKB-ARBA"/>
</dbReference>
<dbReference type="InterPro" id="IPR036271">
    <property type="entry name" value="Tet_transcr_reg_TetR-rel_C_sf"/>
</dbReference>
<dbReference type="OrthoDB" id="9815924at2"/>
<keyword evidence="5" id="KW-1185">Reference proteome</keyword>
<protein>
    <submittedName>
        <fullName evidence="4">Transcriptional regulator, TetR family</fullName>
    </submittedName>
</protein>
<dbReference type="InterPro" id="IPR050109">
    <property type="entry name" value="HTH-type_TetR-like_transc_reg"/>
</dbReference>
<dbReference type="PRINTS" id="PR00455">
    <property type="entry name" value="HTHTETR"/>
</dbReference>
<gene>
    <name evidence="4" type="ORF">DESHY_110523</name>
</gene>
<dbReference type="Proteomes" id="UP000009315">
    <property type="component" value="Unassembled WGS sequence"/>
</dbReference>
<dbReference type="InterPro" id="IPR041474">
    <property type="entry name" value="NicS_C"/>
</dbReference>
<proteinExistence type="predicted"/>
<feature type="domain" description="HTH tetR-type" evidence="3">
    <location>
        <begin position="6"/>
        <end position="66"/>
    </location>
</feature>
<accession>K8DXV8</accession>
<dbReference type="STRING" id="1121428.DESHY_110523"/>
<dbReference type="RefSeq" id="WP_008410507.1">
    <property type="nucleotide sequence ID" value="NZ_CAOS01000003.1"/>
</dbReference>
<evidence type="ECO:0000313" key="4">
    <source>
        <dbReference type="EMBL" id="CCO07577.1"/>
    </source>
</evidence>
<dbReference type="GO" id="GO:0003677">
    <property type="term" value="F:DNA binding"/>
    <property type="evidence" value="ECO:0007669"/>
    <property type="project" value="UniProtKB-UniRule"/>
</dbReference>
<dbReference type="PANTHER" id="PTHR30328">
    <property type="entry name" value="TRANSCRIPTIONAL REPRESSOR"/>
    <property type="match status" value="1"/>
</dbReference>
<dbReference type="AlphaFoldDB" id="K8DXV8"/>